<name>A0A8J4BLD7_9CHLO</name>
<gene>
    <name evidence="2" type="ORF">Vafri_17620</name>
</gene>
<feature type="region of interest" description="Disordered" evidence="1">
    <location>
        <begin position="666"/>
        <end position="693"/>
    </location>
</feature>
<feature type="region of interest" description="Disordered" evidence="1">
    <location>
        <begin position="121"/>
        <end position="141"/>
    </location>
</feature>
<feature type="compositionally biased region" description="Basic and acidic residues" evidence="1">
    <location>
        <begin position="602"/>
        <end position="612"/>
    </location>
</feature>
<evidence type="ECO:0000313" key="2">
    <source>
        <dbReference type="EMBL" id="GIL63580.1"/>
    </source>
</evidence>
<protein>
    <submittedName>
        <fullName evidence="2">Uncharacterized protein</fullName>
    </submittedName>
</protein>
<accession>A0A8J4BLD7</accession>
<comment type="caution">
    <text evidence="2">The sequence shown here is derived from an EMBL/GenBank/DDBJ whole genome shotgun (WGS) entry which is preliminary data.</text>
</comment>
<proteinExistence type="predicted"/>
<evidence type="ECO:0000256" key="1">
    <source>
        <dbReference type="SAM" id="MobiDB-lite"/>
    </source>
</evidence>
<dbReference type="AlphaFoldDB" id="A0A8J4BLD7"/>
<keyword evidence="3" id="KW-1185">Reference proteome</keyword>
<dbReference type="Proteomes" id="UP000747399">
    <property type="component" value="Unassembled WGS sequence"/>
</dbReference>
<feature type="region of interest" description="Disordered" evidence="1">
    <location>
        <begin position="584"/>
        <end position="613"/>
    </location>
</feature>
<evidence type="ECO:0000313" key="3">
    <source>
        <dbReference type="Proteomes" id="UP000747399"/>
    </source>
</evidence>
<dbReference type="EMBL" id="BNCO01000059">
    <property type="protein sequence ID" value="GIL63580.1"/>
    <property type="molecule type" value="Genomic_DNA"/>
</dbReference>
<sequence>MPLVPTDGGHPAFLRLCFPTDDVNGWWSPAGPLRTRPSWLAPAATVAGWRPLRALFLVLLLLVLFGTMEFSSSLADTIGEEAMGWSAPSVGVAAPVAAAIEGGARAPALAVVAAVVDGRAAGTSRGRPLPRAPSKRSLPEGLPTAFSQSLQVLMGYQDVVTARALAPLAAEQRNIGTIQIQHRAQRQRHASVESLKQSQPQLQSQLQLRIAPCSDILAWAMEAALLPLDRPPPPRFTAPYEHCIQPGGELKALAAAVADEGEGSEKVKTGGNWMYDNLVTGNKAAETAKPATLNPLDSNSVPFDDVVPCTDPEQPLRPQSALAMTMATADPRSASLSAAAVGQTGASWIGSTNSTWEADTDTEAVAVEAEIEAERDSLQLPSRSSHTRSLLQFFVQGSLPVARTSIDIPNDFKIVGLLGLALFQMQDTAGRNRSANTALATTFQGAGFPFGVSFSLTNDFGGSTQHNYRFGTATDTRGAAADGLQTGRAVSTVPFGDVNVVTNILSAALAQRRIVQLKPPPPSPLSSSWEHQSEGKHHPLRFREAEQGQEEILQIQHQPHGIHSRNATGGDIVADATAREVDISGTTTVGNGGGGGSGSSNRDGRNHTKGDTDADIDVDALLAEYDYWNGYLYPFYNIEYDMSYNDYDLHGGGDIAAEMLPGATRDSGDVVGSTGEADNGNRSGGSGGGQVNLSGDKYRTLGSKLNNNNGSTPYTAYLYDPFDVLMATTLEYGRAGQYDYFYAEFYRFLSNYYSGPQIVPNTALARTRGTSAAVRDNQATTSGSSKNAATGLNVAATVQSISAAIRGVSQSLRQQDIIGNDTFTGAPQEPARQSGVVASGLSFGRGYFFQAPSEAYLAAGTTANVARGGGKTAGAGGWSVGFASGNKYSGSRSNIFAQSGSQNLAFDVAG</sequence>
<organism evidence="2 3">
    <name type="scientific">Volvox africanus</name>
    <dbReference type="NCBI Taxonomy" id="51714"/>
    <lineage>
        <taxon>Eukaryota</taxon>
        <taxon>Viridiplantae</taxon>
        <taxon>Chlorophyta</taxon>
        <taxon>core chlorophytes</taxon>
        <taxon>Chlorophyceae</taxon>
        <taxon>CS clade</taxon>
        <taxon>Chlamydomonadales</taxon>
        <taxon>Volvocaceae</taxon>
        <taxon>Volvox</taxon>
    </lineage>
</organism>
<feature type="region of interest" description="Disordered" evidence="1">
    <location>
        <begin position="518"/>
        <end position="537"/>
    </location>
</feature>
<reference evidence="2" key="1">
    <citation type="journal article" date="2021" name="Proc. Natl. Acad. Sci. U.S.A.">
        <title>Three genomes in the algal genus Volvox reveal the fate of a haploid sex-determining region after a transition to homothallism.</title>
        <authorList>
            <person name="Yamamoto K."/>
            <person name="Hamaji T."/>
            <person name="Kawai-Toyooka H."/>
            <person name="Matsuzaki R."/>
            <person name="Takahashi F."/>
            <person name="Nishimura Y."/>
            <person name="Kawachi M."/>
            <person name="Noguchi H."/>
            <person name="Minakuchi Y."/>
            <person name="Umen J.G."/>
            <person name="Toyoda A."/>
            <person name="Nozaki H."/>
        </authorList>
    </citation>
    <scope>NUCLEOTIDE SEQUENCE</scope>
    <source>
        <strain evidence="2">NIES-3780</strain>
    </source>
</reference>